<evidence type="ECO:0000256" key="4">
    <source>
        <dbReference type="RuleBase" id="RU000363"/>
    </source>
</evidence>
<dbReference type="InterPro" id="IPR057326">
    <property type="entry name" value="KR_dom"/>
</dbReference>
<dbReference type="CDD" id="cd05233">
    <property type="entry name" value="SDR_c"/>
    <property type="match status" value="1"/>
</dbReference>
<dbReference type="Gene3D" id="3.40.50.720">
    <property type="entry name" value="NAD(P)-binding Rossmann-like Domain"/>
    <property type="match status" value="1"/>
</dbReference>
<feature type="domain" description="Ketoreductase" evidence="5">
    <location>
        <begin position="7"/>
        <end position="187"/>
    </location>
</feature>
<dbReference type="InterPro" id="IPR002347">
    <property type="entry name" value="SDR_fam"/>
</dbReference>
<organism evidence="6 7">
    <name type="scientific">Novosphingobium endophyticum</name>
    <dbReference type="NCBI Taxonomy" id="1955250"/>
    <lineage>
        <taxon>Bacteria</taxon>
        <taxon>Pseudomonadati</taxon>
        <taxon>Pseudomonadota</taxon>
        <taxon>Alphaproteobacteria</taxon>
        <taxon>Sphingomonadales</taxon>
        <taxon>Sphingomonadaceae</taxon>
        <taxon>Novosphingobium</taxon>
    </lineage>
</organism>
<keyword evidence="7" id="KW-1185">Reference proteome</keyword>
<keyword evidence="2" id="KW-0521">NADP</keyword>
<evidence type="ECO:0000256" key="3">
    <source>
        <dbReference type="ARBA" id="ARBA00023002"/>
    </source>
</evidence>
<keyword evidence="3" id="KW-0560">Oxidoreductase</keyword>
<evidence type="ECO:0000256" key="2">
    <source>
        <dbReference type="ARBA" id="ARBA00022857"/>
    </source>
</evidence>
<dbReference type="SUPFAM" id="SSF51735">
    <property type="entry name" value="NAD(P)-binding Rossmann-fold domains"/>
    <property type="match status" value="1"/>
</dbReference>
<dbReference type="Proteomes" id="UP000608154">
    <property type="component" value="Unassembled WGS sequence"/>
</dbReference>
<evidence type="ECO:0000313" key="7">
    <source>
        <dbReference type="Proteomes" id="UP000608154"/>
    </source>
</evidence>
<evidence type="ECO:0000256" key="1">
    <source>
        <dbReference type="ARBA" id="ARBA00006484"/>
    </source>
</evidence>
<dbReference type="SMART" id="SM00822">
    <property type="entry name" value="PKS_KR"/>
    <property type="match status" value="1"/>
</dbReference>
<dbReference type="AlphaFoldDB" id="A0A916TXQ8"/>
<dbReference type="FunFam" id="3.40.50.720:FF:000084">
    <property type="entry name" value="Short-chain dehydrogenase reductase"/>
    <property type="match status" value="1"/>
</dbReference>
<reference evidence="6" key="2">
    <citation type="submission" date="2020-09" db="EMBL/GenBank/DDBJ databases">
        <authorList>
            <person name="Sun Q."/>
            <person name="Zhou Y."/>
        </authorList>
    </citation>
    <scope>NUCLEOTIDE SEQUENCE</scope>
    <source>
        <strain evidence="6">CGMCC 1.15095</strain>
    </source>
</reference>
<dbReference type="InterPro" id="IPR036291">
    <property type="entry name" value="NAD(P)-bd_dom_sf"/>
</dbReference>
<evidence type="ECO:0000313" key="6">
    <source>
        <dbReference type="EMBL" id="GGC13038.1"/>
    </source>
</evidence>
<dbReference type="PROSITE" id="PS00061">
    <property type="entry name" value="ADH_SHORT"/>
    <property type="match status" value="1"/>
</dbReference>
<dbReference type="RefSeq" id="WP_188772847.1">
    <property type="nucleotide sequence ID" value="NZ_BMHK01000036.1"/>
</dbReference>
<name>A0A916TXQ8_9SPHN</name>
<protein>
    <submittedName>
        <fullName evidence="6">Oxidoreductase</fullName>
    </submittedName>
</protein>
<comment type="caution">
    <text evidence="6">The sequence shown here is derived from an EMBL/GenBank/DDBJ whole genome shotgun (WGS) entry which is preliminary data.</text>
</comment>
<dbReference type="GO" id="GO:0016491">
    <property type="term" value="F:oxidoreductase activity"/>
    <property type="evidence" value="ECO:0007669"/>
    <property type="project" value="UniProtKB-KW"/>
</dbReference>
<dbReference type="EMBL" id="BMHK01000036">
    <property type="protein sequence ID" value="GGC13038.1"/>
    <property type="molecule type" value="Genomic_DNA"/>
</dbReference>
<dbReference type="PRINTS" id="PR00080">
    <property type="entry name" value="SDRFAMILY"/>
</dbReference>
<evidence type="ECO:0000259" key="5">
    <source>
        <dbReference type="SMART" id="SM00822"/>
    </source>
</evidence>
<sequence length="279" mass="29318">MRELSGKTVFITGGDGGIGGGIARAFAERGARIVLADIDLAFAREEAARLPADTPVEVAALDVRSLESWASACDAARARFGAIDVLCNNAGISSGFKPLIEIGPDEFERLMAINVTGVYNGIHTVAPEMIARGSGHIVNTSSMNGLVPFGSFAAYSASKFAVLGLSDALREELAPHGVGVSTLFPGLTRSRMAESDVGGPAGGDPERVAALRARMMDPLWLGRAVVRAVEADESYIVTHPEYRPGLEARHQRILAAFGEPAQPNYSTGAAAPRVEGVRF</sequence>
<proteinExistence type="inferred from homology"/>
<dbReference type="PRINTS" id="PR00081">
    <property type="entry name" value="GDHRDH"/>
</dbReference>
<reference evidence="6" key="1">
    <citation type="journal article" date="2014" name="Int. J. Syst. Evol. Microbiol.">
        <title>Complete genome sequence of Corynebacterium casei LMG S-19264T (=DSM 44701T), isolated from a smear-ripened cheese.</title>
        <authorList>
            <consortium name="US DOE Joint Genome Institute (JGI-PGF)"/>
            <person name="Walter F."/>
            <person name="Albersmeier A."/>
            <person name="Kalinowski J."/>
            <person name="Ruckert C."/>
        </authorList>
    </citation>
    <scope>NUCLEOTIDE SEQUENCE</scope>
    <source>
        <strain evidence="6">CGMCC 1.15095</strain>
    </source>
</reference>
<accession>A0A916TXQ8</accession>
<comment type="similarity">
    <text evidence="1 4">Belongs to the short-chain dehydrogenases/reductases (SDR) family.</text>
</comment>
<dbReference type="PANTHER" id="PTHR43391">
    <property type="entry name" value="RETINOL DEHYDROGENASE-RELATED"/>
    <property type="match status" value="1"/>
</dbReference>
<dbReference type="Pfam" id="PF00106">
    <property type="entry name" value="adh_short"/>
    <property type="match status" value="1"/>
</dbReference>
<dbReference type="PANTHER" id="PTHR43391:SF14">
    <property type="entry name" value="DEHYDROGENASE_REDUCTASE SDR FAMILY PROTEIN 7-LIKE"/>
    <property type="match status" value="1"/>
</dbReference>
<dbReference type="InterPro" id="IPR020904">
    <property type="entry name" value="Sc_DH/Rdtase_CS"/>
</dbReference>
<gene>
    <name evidence="6" type="ORF">GCM10011494_34880</name>
</gene>